<dbReference type="Gene3D" id="3.30.930.10">
    <property type="entry name" value="Bira Bifunctional Protein, Domain 2"/>
    <property type="match status" value="1"/>
</dbReference>
<dbReference type="GO" id="GO:0005737">
    <property type="term" value="C:cytoplasm"/>
    <property type="evidence" value="ECO:0007669"/>
    <property type="project" value="InterPro"/>
</dbReference>
<dbReference type="AlphaFoldDB" id="F3FV42"/>
<dbReference type="Pfam" id="PF02091">
    <property type="entry name" value="tRNA-synt_2e"/>
    <property type="match status" value="1"/>
</dbReference>
<keyword evidence="3" id="KW-0030">Aminoacyl-tRNA synthetase</keyword>
<dbReference type="GO" id="GO:0006426">
    <property type="term" value="P:glycyl-tRNA aminoacylation"/>
    <property type="evidence" value="ECO:0007669"/>
    <property type="project" value="InterPro"/>
</dbReference>
<dbReference type="SUPFAM" id="SSF55681">
    <property type="entry name" value="Class II aaRS and biotin synthetases"/>
    <property type="match status" value="1"/>
</dbReference>
<dbReference type="GO" id="GO:0004820">
    <property type="term" value="F:glycine-tRNA ligase activity"/>
    <property type="evidence" value="ECO:0007669"/>
    <property type="project" value="InterPro"/>
</dbReference>
<comment type="caution">
    <text evidence="3">The sequence shown here is derived from an EMBL/GenBank/DDBJ whole genome shotgun (WGS) entry which is preliminary data.</text>
</comment>
<evidence type="ECO:0000256" key="2">
    <source>
        <dbReference type="ARBA" id="ARBA00031660"/>
    </source>
</evidence>
<dbReference type="InterPro" id="IPR045864">
    <property type="entry name" value="aa-tRNA-synth_II/BPL/LPL"/>
</dbReference>
<accession>F3FV42</accession>
<dbReference type="InterPro" id="IPR002310">
    <property type="entry name" value="Gly-tRNA_ligase_asu"/>
</dbReference>
<dbReference type="HOGENOM" id="CLU_3386535_0_0_6"/>
<keyword evidence="3" id="KW-0436">Ligase</keyword>
<dbReference type="EMBL" id="AEAH01002191">
    <property type="protein sequence ID" value="EGH34084.1"/>
    <property type="molecule type" value="Genomic_DNA"/>
</dbReference>
<dbReference type="PROSITE" id="PS50861">
    <property type="entry name" value="AA_TRNA_LIGASE_II_GLYAB"/>
    <property type="match status" value="1"/>
</dbReference>
<reference evidence="3 4" key="1">
    <citation type="journal article" date="2011" name="PLoS Pathog.">
        <title>Dynamic evolution of pathogenicity revealed by sequencing and comparative genomics of 19 Pseudomonas syringae isolates.</title>
        <authorList>
            <person name="Baltrus D.A."/>
            <person name="Nishimura M.T."/>
            <person name="Romanchuk A."/>
            <person name="Chang J.H."/>
            <person name="Mukhtar M.S."/>
            <person name="Cherkis K."/>
            <person name="Roach J."/>
            <person name="Grant S.R."/>
            <person name="Jones C.D."/>
            <person name="Dangl J.L."/>
        </authorList>
    </citation>
    <scope>NUCLEOTIDE SEQUENCE [LARGE SCALE GENOMIC DNA]</scope>
    <source>
        <strain evidence="4">M301072PT</strain>
    </source>
</reference>
<protein>
    <recommendedName>
        <fullName evidence="1">Glycine--tRNA ligase alpha subunit</fullName>
    </recommendedName>
    <alternativeName>
        <fullName evidence="2">Glycyl-tRNA synthetase alpha subunit</fullName>
    </alternativeName>
</protein>
<sequence length="33" mass="3619">MEVGAGTFHTATFLRAVGPETWNAAYVQPSRRP</sequence>
<organism evidence="3 4">
    <name type="scientific">Pseudomonas syringae pv. japonica str. M301072</name>
    <dbReference type="NCBI Taxonomy" id="629262"/>
    <lineage>
        <taxon>Bacteria</taxon>
        <taxon>Pseudomonadati</taxon>
        <taxon>Pseudomonadota</taxon>
        <taxon>Gammaproteobacteria</taxon>
        <taxon>Pseudomonadales</taxon>
        <taxon>Pseudomonadaceae</taxon>
        <taxon>Pseudomonas</taxon>
        <taxon>Pseudomonas syringae</taxon>
    </lineage>
</organism>
<dbReference type="GO" id="GO:0005524">
    <property type="term" value="F:ATP binding"/>
    <property type="evidence" value="ECO:0007669"/>
    <property type="project" value="InterPro"/>
</dbReference>
<evidence type="ECO:0000313" key="4">
    <source>
        <dbReference type="Proteomes" id="UP000004471"/>
    </source>
</evidence>
<dbReference type="Proteomes" id="UP000004471">
    <property type="component" value="Unassembled WGS sequence"/>
</dbReference>
<proteinExistence type="predicted"/>
<dbReference type="InterPro" id="IPR006194">
    <property type="entry name" value="Gly-tRNA-synth_heterodimer"/>
</dbReference>
<feature type="non-terminal residue" evidence="3">
    <location>
        <position position="33"/>
    </location>
</feature>
<evidence type="ECO:0000313" key="3">
    <source>
        <dbReference type="EMBL" id="EGH34084.1"/>
    </source>
</evidence>
<evidence type="ECO:0000256" key="1">
    <source>
        <dbReference type="ARBA" id="ARBA00018257"/>
    </source>
</evidence>
<gene>
    <name evidence="3" type="primary">glyQ</name>
    <name evidence="3" type="ORF">PSYJA_36234</name>
</gene>
<name>F3FV42_PSESX</name>